<evidence type="ECO:0000313" key="2">
    <source>
        <dbReference type="EMBL" id="MDD0991484.1"/>
    </source>
</evidence>
<organism evidence="2 3">
    <name type="scientific">Pseudomonas fontis</name>
    <dbReference type="NCBI Taxonomy" id="2942633"/>
    <lineage>
        <taxon>Bacteria</taxon>
        <taxon>Pseudomonadati</taxon>
        <taxon>Pseudomonadota</taxon>
        <taxon>Gammaproteobacteria</taxon>
        <taxon>Pseudomonadales</taxon>
        <taxon>Pseudomonadaceae</taxon>
        <taxon>Pseudomonas</taxon>
    </lineage>
</organism>
<dbReference type="SUPFAM" id="SSF52200">
    <property type="entry name" value="Toll/Interleukin receptor TIR domain"/>
    <property type="match status" value="1"/>
</dbReference>
<sequence length="379" mass="42782">MDARYSLALLGDFPTVIADEIEAALEERISELGLVLHEDVTLFRGDPRRFRPKFDRCCAALCASINATDEATIEYLIDRRVPLIPVARDPDTFKAEFPGKLGALNGVAMTQGPAILASCLLEASSLIPRQRRVFLSYRRKESTEAALQLYSELCARQYDVFLDTHGILPGEHFQEVLWQRLCDSDVLVYLDSSGYFEGRWTELEFERASLRKLAMLRVGWPRVEATNIHLISGQVQLEDSDFGADRLIQSDALTEILEKIELYRSKSVSIRYRDLVGKLTSSVEAAGGKVLGASSRRGLVVSVKNEEIVVYPELRVPTSESFYEASLEEHSPPVAVIYNEEGIEERTWKAHMQWLGDRLDGHARLVKANAAGHRFQDWY</sequence>
<reference evidence="2 3" key="1">
    <citation type="submission" date="2022-05" db="EMBL/GenBank/DDBJ databases">
        <title>Novel Pseudomonas spp. Isolated from a Rainbow Trout Aquaculture Facility.</title>
        <authorList>
            <person name="Testerman T."/>
            <person name="Graf J."/>
        </authorList>
    </citation>
    <scope>NUCLEOTIDE SEQUENCE [LARGE SCALE GENOMIC DNA]</scope>
    <source>
        <strain evidence="2 3">ID681</strain>
    </source>
</reference>
<dbReference type="Proteomes" id="UP001148203">
    <property type="component" value="Unassembled WGS sequence"/>
</dbReference>
<proteinExistence type="predicted"/>
<keyword evidence="2" id="KW-0675">Receptor</keyword>
<dbReference type="RefSeq" id="WP_273913318.1">
    <property type="nucleotide sequence ID" value="NZ_JAMDGX010000081.1"/>
</dbReference>
<dbReference type="Pfam" id="PF13676">
    <property type="entry name" value="TIR_2"/>
    <property type="match status" value="1"/>
</dbReference>
<accession>A0ABT5NTH8</accession>
<dbReference type="Gene3D" id="3.40.50.10140">
    <property type="entry name" value="Toll/interleukin-1 receptor homology (TIR) domain"/>
    <property type="match status" value="1"/>
</dbReference>
<evidence type="ECO:0000313" key="3">
    <source>
        <dbReference type="Proteomes" id="UP001148203"/>
    </source>
</evidence>
<feature type="domain" description="TIR" evidence="1">
    <location>
        <begin position="129"/>
        <end position="279"/>
    </location>
</feature>
<gene>
    <name evidence="2" type="ORF">M5G11_13135</name>
</gene>
<comment type="caution">
    <text evidence="2">The sequence shown here is derived from an EMBL/GenBank/DDBJ whole genome shotgun (WGS) entry which is preliminary data.</text>
</comment>
<evidence type="ECO:0000259" key="1">
    <source>
        <dbReference type="PROSITE" id="PS50104"/>
    </source>
</evidence>
<dbReference type="InterPro" id="IPR035897">
    <property type="entry name" value="Toll_tir_struct_dom_sf"/>
</dbReference>
<protein>
    <submittedName>
        <fullName evidence="2">Toll/interleukin-1 receptor domain-containing protein</fullName>
    </submittedName>
</protein>
<keyword evidence="3" id="KW-1185">Reference proteome</keyword>
<dbReference type="InterPro" id="IPR000157">
    <property type="entry name" value="TIR_dom"/>
</dbReference>
<dbReference type="EMBL" id="JAMDGY010000029">
    <property type="protein sequence ID" value="MDD0991484.1"/>
    <property type="molecule type" value="Genomic_DNA"/>
</dbReference>
<name>A0ABT5NTH8_9PSED</name>
<dbReference type="PROSITE" id="PS50104">
    <property type="entry name" value="TIR"/>
    <property type="match status" value="1"/>
</dbReference>